<dbReference type="Proteomes" id="UP000075025">
    <property type="component" value="Unassembled WGS sequence"/>
</dbReference>
<evidence type="ECO:0000313" key="2">
    <source>
        <dbReference type="EMBL" id="KTR89977.1"/>
    </source>
</evidence>
<accession>A0A147ETL8</accession>
<protein>
    <submittedName>
        <fullName evidence="2">Uncharacterized protein</fullName>
    </submittedName>
</protein>
<comment type="caution">
    <text evidence="2">The sequence shown here is derived from an EMBL/GenBank/DDBJ whole genome shotgun (WGS) entry which is preliminary data.</text>
</comment>
<dbReference type="EMBL" id="LDRT01000126">
    <property type="protein sequence ID" value="KTR89977.1"/>
    <property type="molecule type" value="Genomic_DNA"/>
</dbReference>
<dbReference type="AlphaFoldDB" id="A0A147ETL8"/>
<keyword evidence="1" id="KW-0472">Membrane</keyword>
<gene>
    <name evidence="2" type="ORF">NS220_15565</name>
</gene>
<evidence type="ECO:0000256" key="1">
    <source>
        <dbReference type="SAM" id="Phobius"/>
    </source>
</evidence>
<reference evidence="2 3" key="1">
    <citation type="journal article" date="2016" name="Front. Microbiol.">
        <title>Genomic Resource of Rice Seed Associated Bacteria.</title>
        <authorList>
            <person name="Midha S."/>
            <person name="Bansal K."/>
            <person name="Sharma S."/>
            <person name="Kumar N."/>
            <person name="Patil P.P."/>
            <person name="Chaudhry V."/>
            <person name="Patil P.B."/>
        </authorList>
    </citation>
    <scope>NUCLEOTIDE SEQUENCE [LARGE SCALE GENOMIC DNA]</scope>
    <source>
        <strain evidence="2 3">NS220</strain>
    </source>
</reference>
<feature type="transmembrane region" description="Helical" evidence="1">
    <location>
        <begin position="13"/>
        <end position="34"/>
    </location>
</feature>
<name>A0A147ETL8_MICTE</name>
<proteinExistence type="predicted"/>
<evidence type="ECO:0000313" key="3">
    <source>
        <dbReference type="Proteomes" id="UP000075025"/>
    </source>
</evidence>
<organism evidence="2 3">
    <name type="scientific">Microbacterium testaceum</name>
    <name type="common">Aureobacterium testaceum</name>
    <name type="synonym">Brevibacterium testaceum</name>
    <dbReference type="NCBI Taxonomy" id="2033"/>
    <lineage>
        <taxon>Bacteria</taxon>
        <taxon>Bacillati</taxon>
        <taxon>Actinomycetota</taxon>
        <taxon>Actinomycetes</taxon>
        <taxon>Micrococcales</taxon>
        <taxon>Microbacteriaceae</taxon>
        <taxon>Microbacterium</taxon>
    </lineage>
</organism>
<keyword evidence="1" id="KW-1133">Transmembrane helix</keyword>
<sequence length="95" mass="10622">MTREKPIDDATRAAARITGLAFFGALAILNLLPLLDEERRMNPTEGRTIYALGLPGWVVDGAVEVFLVGVFVAIVVSWVRERRRNRGTQQRTSVR</sequence>
<feature type="transmembrane region" description="Helical" evidence="1">
    <location>
        <begin position="54"/>
        <end position="79"/>
    </location>
</feature>
<keyword evidence="1" id="KW-0812">Transmembrane</keyword>